<organism evidence="1">
    <name type="scientific">Siphoviridae sp. ctk4d14</name>
    <dbReference type="NCBI Taxonomy" id="2825639"/>
    <lineage>
        <taxon>Viruses</taxon>
        <taxon>Duplodnaviria</taxon>
        <taxon>Heunggongvirae</taxon>
        <taxon>Uroviricota</taxon>
        <taxon>Caudoviricetes</taxon>
    </lineage>
</organism>
<dbReference type="EMBL" id="BK015667">
    <property type="protein sequence ID" value="DAE19089.1"/>
    <property type="molecule type" value="Genomic_DNA"/>
</dbReference>
<accession>A0A8S5QJX5</accession>
<protein>
    <submittedName>
        <fullName evidence="1">Uncharacterized protein</fullName>
    </submittedName>
</protein>
<evidence type="ECO:0000313" key="1">
    <source>
        <dbReference type="EMBL" id="DAE19089.1"/>
    </source>
</evidence>
<name>A0A8S5QJX5_9CAUD</name>
<sequence>MSNDQFCQIHKISPSVGAPELIRSYREIPYKITLDKCILSFSRTDCNANICPGIFMPIFPYIYLGGMCNV</sequence>
<proteinExistence type="predicted"/>
<reference evidence="1" key="1">
    <citation type="journal article" date="2021" name="Proc. Natl. Acad. Sci. U.S.A.">
        <title>A Catalog of Tens of Thousands of Viruses from Human Metagenomes Reveals Hidden Associations with Chronic Diseases.</title>
        <authorList>
            <person name="Tisza M.J."/>
            <person name="Buck C.B."/>
        </authorList>
    </citation>
    <scope>NUCLEOTIDE SEQUENCE</scope>
    <source>
        <strain evidence="1">Ctk4d14</strain>
    </source>
</reference>